<evidence type="ECO:0000313" key="1">
    <source>
        <dbReference type="EMBL" id="CAG8688323.1"/>
    </source>
</evidence>
<proteinExistence type="predicted"/>
<gene>
    <name evidence="1" type="ORF">ACOLOM_LOCUS9703</name>
</gene>
<evidence type="ECO:0000313" key="2">
    <source>
        <dbReference type="Proteomes" id="UP000789525"/>
    </source>
</evidence>
<name>A0ACA9P3A7_9GLOM</name>
<sequence>AAIDYECSIFAKNLKKFIDNSISYNLWNLLYEGTEKKWNNNIKILNIKQNLKRYLEISDEIVLKD</sequence>
<accession>A0ACA9P3A7</accession>
<dbReference type="Proteomes" id="UP000789525">
    <property type="component" value="Unassembled WGS sequence"/>
</dbReference>
<dbReference type="EMBL" id="CAJVPT010028935">
    <property type="protein sequence ID" value="CAG8688323.1"/>
    <property type="molecule type" value="Genomic_DNA"/>
</dbReference>
<protein>
    <submittedName>
        <fullName evidence="1">17239_t:CDS:1</fullName>
    </submittedName>
</protein>
<feature type="non-terminal residue" evidence="1">
    <location>
        <position position="1"/>
    </location>
</feature>
<organism evidence="1 2">
    <name type="scientific">Acaulospora colombiana</name>
    <dbReference type="NCBI Taxonomy" id="27376"/>
    <lineage>
        <taxon>Eukaryota</taxon>
        <taxon>Fungi</taxon>
        <taxon>Fungi incertae sedis</taxon>
        <taxon>Mucoromycota</taxon>
        <taxon>Glomeromycotina</taxon>
        <taxon>Glomeromycetes</taxon>
        <taxon>Diversisporales</taxon>
        <taxon>Acaulosporaceae</taxon>
        <taxon>Acaulospora</taxon>
    </lineage>
</organism>
<keyword evidence="2" id="KW-1185">Reference proteome</keyword>
<reference evidence="1" key="1">
    <citation type="submission" date="2021-06" db="EMBL/GenBank/DDBJ databases">
        <authorList>
            <person name="Kallberg Y."/>
            <person name="Tangrot J."/>
            <person name="Rosling A."/>
        </authorList>
    </citation>
    <scope>NUCLEOTIDE SEQUENCE</scope>
    <source>
        <strain evidence="1">CL356</strain>
    </source>
</reference>
<comment type="caution">
    <text evidence="1">The sequence shown here is derived from an EMBL/GenBank/DDBJ whole genome shotgun (WGS) entry which is preliminary data.</text>
</comment>